<protein>
    <recommendedName>
        <fullName evidence="6">RING-CH-type domain-containing protein</fullName>
    </recommendedName>
</protein>
<evidence type="ECO:0000256" key="2">
    <source>
        <dbReference type="ARBA" id="ARBA00022771"/>
    </source>
</evidence>
<dbReference type="SUPFAM" id="SSF57850">
    <property type="entry name" value="RING/U-box"/>
    <property type="match status" value="1"/>
</dbReference>
<evidence type="ECO:0000256" key="3">
    <source>
        <dbReference type="ARBA" id="ARBA00022833"/>
    </source>
</evidence>
<dbReference type="STRING" id="3818.A0A445CIV0"/>
<feature type="region of interest" description="Disordered" evidence="4">
    <location>
        <begin position="207"/>
        <end position="228"/>
    </location>
</feature>
<dbReference type="EMBL" id="SDMP01000006">
    <property type="protein sequence ID" value="RYR50856.1"/>
    <property type="molecule type" value="Genomic_DNA"/>
</dbReference>
<name>A0A445CIV0_ARAHY</name>
<reference evidence="7 8" key="1">
    <citation type="submission" date="2019-01" db="EMBL/GenBank/DDBJ databases">
        <title>Sequencing of cultivated peanut Arachis hypogaea provides insights into genome evolution and oil improvement.</title>
        <authorList>
            <person name="Chen X."/>
        </authorList>
    </citation>
    <scope>NUCLEOTIDE SEQUENCE [LARGE SCALE GENOMIC DNA]</scope>
    <source>
        <strain evidence="8">cv. Fuhuasheng</strain>
        <tissue evidence="7">Leaves</tissue>
    </source>
</reference>
<accession>A0A445CIV0</accession>
<keyword evidence="5" id="KW-0812">Transmembrane</keyword>
<feature type="transmembrane region" description="Helical" evidence="5">
    <location>
        <begin position="412"/>
        <end position="431"/>
    </location>
</feature>
<evidence type="ECO:0000313" key="8">
    <source>
        <dbReference type="Proteomes" id="UP000289738"/>
    </source>
</evidence>
<dbReference type="CDD" id="cd16495">
    <property type="entry name" value="RING_CH-C4HC3_MARCH"/>
    <property type="match status" value="1"/>
</dbReference>
<dbReference type="PANTHER" id="PTHR46158:SF10">
    <property type="entry name" value="RING-CH-TYPE DOMAIN-CONTAINING PROTEIN"/>
    <property type="match status" value="1"/>
</dbReference>
<evidence type="ECO:0000256" key="4">
    <source>
        <dbReference type="SAM" id="MobiDB-lite"/>
    </source>
</evidence>
<dbReference type="GO" id="GO:0008270">
    <property type="term" value="F:zinc ion binding"/>
    <property type="evidence" value="ECO:0007669"/>
    <property type="project" value="UniProtKB-KW"/>
</dbReference>
<feature type="transmembrane region" description="Helical" evidence="5">
    <location>
        <begin position="348"/>
        <end position="368"/>
    </location>
</feature>
<evidence type="ECO:0000313" key="7">
    <source>
        <dbReference type="EMBL" id="RYR50856.1"/>
    </source>
</evidence>
<gene>
    <name evidence="7" type="ORF">Ahy_A06g025860</name>
</gene>
<keyword evidence="2" id="KW-0863">Zinc-finger</keyword>
<feature type="transmembrane region" description="Helical" evidence="5">
    <location>
        <begin position="380"/>
        <end position="406"/>
    </location>
</feature>
<dbReference type="PANTHER" id="PTHR46158">
    <property type="entry name" value="OS02G0165000 PROTEIN"/>
    <property type="match status" value="1"/>
</dbReference>
<dbReference type="PROSITE" id="PS51292">
    <property type="entry name" value="ZF_RING_CH"/>
    <property type="match status" value="1"/>
</dbReference>
<dbReference type="Proteomes" id="UP000289738">
    <property type="component" value="Chromosome A06"/>
</dbReference>
<feature type="compositionally biased region" description="Polar residues" evidence="4">
    <location>
        <begin position="209"/>
        <end position="219"/>
    </location>
</feature>
<keyword evidence="3" id="KW-0862">Zinc</keyword>
<keyword evidence="5" id="KW-0472">Membrane</keyword>
<proteinExistence type="predicted"/>
<feature type="transmembrane region" description="Helical" evidence="5">
    <location>
        <begin position="438"/>
        <end position="461"/>
    </location>
</feature>
<evidence type="ECO:0000256" key="5">
    <source>
        <dbReference type="SAM" id="Phobius"/>
    </source>
</evidence>
<dbReference type="SMART" id="SM00744">
    <property type="entry name" value="RINGv"/>
    <property type="match status" value="1"/>
</dbReference>
<keyword evidence="8" id="KW-1185">Reference proteome</keyword>
<comment type="caution">
    <text evidence="7">The sequence shown here is derived from an EMBL/GenBank/DDBJ whole genome shotgun (WGS) entry which is preliminary data.</text>
</comment>
<dbReference type="AlphaFoldDB" id="A0A445CIV0"/>
<feature type="domain" description="RING-CH-type" evidence="6">
    <location>
        <begin position="229"/>
        <end position="291"/>
    </location>
</feature>
<dbReference type="InterPro" id="IPR013083">
    <property type="entry name" value="Znf_RING/FYVE/PHD"/>
</dbReference>
<keyword evidence="1" id="KW-0479">Metal-binding</keyword>
<organism evidence="7 8">
    <name type="scientific">Arachis hypogaea</name>
    <name type="common">Peanut</name>
    <dbReference type="NCBI Taxonomy" id="3818"/>
    <lineage>
        <taxon>Eukaryota</taxon>
        <taxon>Viridiplantae</taxon>
        <taxon>Streptophyta</taxon>
        <taxon>Embryophyta</taxon>
        <taxon>Tracheophyta</taxon>
        <taxon>Spermatophyta</taxon>
        <taxon>Magnoliopsida</taxon>
        <taxon>eudicotyledons</taxon>
        <taxon>Gunneridae</taxon>
        <taxon>Pentapetalae</taxon>
        <taxon>rosids</taxon>
        <taxon>fabids</taxon>
        <taxon>Fabales</taxon>
        <taxon>Fabaceae</taxon>
        <taxon>Papilionoideae</taxon>
        <taxon>50 kb inversion clade</taxon>
        <taxon>dalbergioids sensu lato</taxon>
        <taxon>Dalbergieae</taxon>
        <taxon>Pterocarpus clade</taxon>
        <taxon>Arachis</taxon>
    </lineage>
</organism>
<keyword evidence="5" id="KW-1133">Transmembrane helix</keyword>
<evidence type="ECO:0000256" key="1">
    <source>
        <dbReference type="ARBA" id="ARBA00022723"/>
    </source>
</evidence>
<evidence type="ECO:0000259" key="6">
    <source>
        <dbReference type="PROSITE" id="PS51292"/>
    </source>
</evidence>
<dbReference type="InterPro" id="IPR011016">
    <property type="entry name" value="Znf_RING-CH"/>
</dbReference>
<dbReference type="Pfam" id="PF12906">
    <property type="entry name" value="RINGv"/>
    <property type="match status" value="1"/>
</dbReference>
<sequence>MATQQQEQDFPMHRDQVDGITTTATVAHTAIHKGVESSEITELPSRQHGRRQNLMLEIPARNLDEAREEFLRINMPSTSPAFSSINELQPKNKSNIKALIPKLSFKLGNTEKASILALEGSSTEVPKKPMISRTLSLTKLITPRGKKMSSLPVTPIGGNTTNMTTYVRKGQQSSIHRSRSVPALNKDGNTSVGVMLRIVPTTPRLAGSAATTSMKSSPDITVENEDGEDIPEEEAVCRICLIELGEGSDTLKMEFSCKGELALAHQECVVKWFSIKGNRTCDVCKEQVQNLPVTLLRIASTHSPNFLISSQGQQYRQEETLLPFISYLAFSLFETHTKHNLKCCLPTWVWETVPILVVINMMAYFCFVEQLLVSNMGSGAIAISLPFSCILGLLSSMTSTTMVLFLARRKHVWLYAIAQFVMVFLAGRLFYSLLHVQAVLSMLLATFTGFGAVMCVASVLFEFLKWRRRWFAQLNQHQLGSQEVAVSTHQSSATTT</sequence>
<dbReference type="Gene3D" id="3.30.40.10">
    <property type="entry name" value="Zinc/RING finger domain, C3HC4 (zinc finger)"/>
    <property type="match status" value="1"/>
</dbReference>